<protein>
    <submittedName>
        <fullName evidence="2">33611_t:CDS:1</fullName>
    </submittedName>
</protein>
<proteinExistence type="predicted"/>
<feature type="compositionally biased region" description="Polar residues" evidence="1">
    <location>
        <begin position="24"/>
        <end position="33"/>
    </location>
</feature>
<sequence length="59" mass="6423">SGQNDGEPIGNDDIITHMPLPSTDPHTSSSNSKGGHEVLFQCAKSNDDDYEFYNLLNKA</sequence>
<dbReference type="Proteomes" id="UP000789901">
    <property type="component" value="Unassembled WGS sequence"/>
</dbReference>
<accession>A0ABN7X678</accession>
<gene>
    <name evidence="2" type="ORF">GMARGA_LOCUS39524</name>
</gene>
<dbReference type="EMBL" id="CAJVQB010094811">
    <property type="protein sequence ID" value="CAG8849102.1"/>
    <property type="molecule type" value="Genomic_DNA"/>
</dbReference>
<evidence type="ECO:0000313" key="2">
    <source>
        <dbReference type="EMBL" id="CAG8849102.1"/>
    </source>
</evidence>
<evidence type="ECO:0000256" key="1">
    <source>
        <dbReference type="SAM" id="MobiDB-lite"/>
    </source>
</evidence>
<organism evidence="2 3">
    <name type="scientific">Gigaspora margarita</name>
    <dbReference type="NCBI Taxonomy" id="4874"/>
    <lineage>
        <taxon>Eukaryota</taxon>
        <taxon>Fungi</taxon>
        <taxon>Fungi incertae sedis</taxon>
        <taxon>Mucoromycota</taxon>
        <taxon>Glomeromycotina</taxon>
        <taxon>Glomeromycetes</taxon>
        <taxon>Diversisporales</taxon>
        <taxon>Gigasporaceae</taxon>
        <taxon>Gigaspora</taxon>
    </lineage>
</organism>
<feature type="region of interest" description="Disordered" evidence="1">
    <location>
        <begin position="1"/>
        <end position="35"/>
    </location>
</feature>
<feature type="non-terminal residue" evidence="2">
    <location>
        <position position="1"/>
    </location>
</feature>
<reference evidence="2 3" key="1">
    <citation type="submission" date="2021-06" db="EMBL/GenBank/DDBJ databases">
        <authorList>
            <person name="Kallberg Y."/>
            <person name="Tangrot J."/>
            <person name="Rosling A."/>
        </authorList>
    </citation>
    <scope>NUCLEOTIDE SEQUENCE [LARGE SCALE GENOMIC DNA]</scope>
    <source>
        <strain evidence="2 3">120-4 pot B 10/14</strain>
    </source>
</reference>
<keyword evidence="3" id="KW-1185">Reference proteome</keyword>
<comment type="caution">
    <text evidence="2">The sequence shown here is derived from an EMBL/GenBank/DDBJ whole genome shotgun (WGS) entry which is preliminary data.</text>
</comment>
<evidence type="ECO:0000313" key="3">
    <source>
        <dbReference type="Proteomes" id="UP000789901"/>
    </source>
</evidence>
<name>A0ABN7X678_GIGMA</name>